<name>A0A3R9QRC0_9CREN</name>
<dbReference type="RefSeq" id="WP_125742421.1">
    <property type="nucleotide sequence ID" value="NZ_RCOR01000041.1"/>
</dbReference>
<evidence type="ECO:0000313" key="3">
    <source>
        <dbReference type="Proteomes" id="UP000278149"/>
    </source>
</evidence>
<dbReference type="EMBL" id="RCOR01000041">
    <property type="protein sequence ID" value="RSN67843.1"/>
    <property type="molecule type" value="Genomic_DNA"/>
</dbReference>
<dbReference type="CDD" id="cd03786">
    <property type="entry name" value="GTB_UDP-GlcNAc_2-Epimerase"/>
    <property type="match status" value="1"/>
</dbReference>
<gene>
    <name evidence="2" type="ORF">D9Q81_07390</name>
</gene>
<dbReference type="AlphaFoldDB" id="A0A3R9QRC0"/>
<dbReference type="GO" id="GO:0008761">
    <property type="term" value="F:UDP-N-acetylglucosamine 2-epimerase activity"/>
    <property type="evidence" value="ECO:0007669"/>
    <property type="project" value="UniProtKB-EC"/>
</dbReference>
<dbReference type="NCBIfam" id="TIGR00236">
    <property type="entry name" value="wecB"/>
    <property type="match status" value="1"/>
</dbReference>
<dbReference type="InterPro" id="IPR029767">
    <property type="entry name" value="WecB-like"/>
</dbReference>
<dbReference type="PANTHER" id="PTHR43174:SF1">
    <property type="entry name" value="UDP-N-ACETYLGLUCOSAMINE 2-EPIMERASE"/>
    <property type="match status" value="1"/>
</dbReference>
<sequence length="452" mass="51256">MSENPIIILAGTRPEAIKVAPVIWWLDRLGVDYIFAWSGQHYDYEMSSVFFEQLQLPKPDEYLNVGIGVHDIAQQVALLIQKIVSMAKRRKFKLIYSLGDTNTTLASALASVYVTKPFVHDEAGMRSFDSSMVEEANRRAADAIANFRLAPTKIAVLNLLCEGILPSTIELVGSTVVDALIYVISRNLLREDVFNIYDVNPSQYLLFTLHRRENLTERRLPRLISILIEIAHKLPDYKVIFPIHPHTKKYIEGMGLTKTLTHTNVQLTRPLGYFEFITLLKNARLVITDSGGVQEEAFILGRRTVTLRKTTEWPETTILGYNYLIDPDIDRAADIIVKSVELEELNPPQLSTCPLGDGNAGRRVAKLLQLLTESNIERGLEVSGYPLPHLTTRADSPSLCFRNRSPVIYEELEDGYSDEICVTRENLSSEEMLKIIKVNWMKVDKLIENKKI</sequence>
<evidence type="ECO:0000259" key="1">
    <source>
        <dbReference type="Pfam" id="PF02350"/>
    </source>
</evidence>
<dbReference type="InterPro" id="IPR003331">
    <property type="entry name" value="UDP_GlcNAc_Epimerase_2_dom"/>
</dbReference>
<proteinExistence type="predicted"/>
<keyword evidence="2" id="KW-0413">Isomerase</keyword>
<dbReference type="PANTHER" id="PTHR43174">
    <property type="entry name" value="UDP-N-ACETYLGLUCOSAMINE 2-EPIMERASE"/>
    <property type="match status" value="1"/>
</dbReference>
<comment type="caution">
    <text evidence="2">The sequence shown here is derived from an EMBL/GenBank/DDBJ whole genome shotgun (WGS) entry which is preliminary data.</text>
</comment>
<dbReference type="Gene3D" id="3.40.50.2000">
    <property type="entry name" value="Glycogen Phosphorylase B"/>
    <property type="match status" value="2"/>
</dbReference>
<feature type="domain" description="UDP-N-acetylglucosamine 2-epimerase" evidence="1">
    <location>
        <begin position="31"/>
        <end position="368"/>
    </location>
</feature>
<reference evidence="2 3" key="1">
    <citation type="submission" date="2018-10" db="EMBL/GenBank/DDBJ databases">
        <title>Co-occurring genomic capacity for anaerobic methane metabolism and dissimilatory sulfite reduction discovered in the Korarchaeota.</title>
        <authorList>
            <person name="Mckay L.J."/>
            <person name="Dlakic M."/>
            <person name="Fields M.W."/>
            <person name="Delmont T.O."/>
            <person name="Eren A.M."/>
            <person name="Jay Z.J."/>
            <person name="Klingelsmith K.B."/>
            <person name="Rusch D.B."/>
            <person name="Inskeep W.P."/>
        </authorList>
    </citation>
    <scope>NUCLEOTIDE SEQUENCE [LARGE SCALE GENOMIC DNA]</scope>
    <source>
        <strain evidence="2 3">WS</strain>
    </source>
</reference>
<dbReference type="Proteomes" id="UP000278149">
    <property type="component" value="Unassembled WGS sequence"/>
</dbReference>
<evidence type="ECO:0000313" key="2">
    <source>
        <dbReference type="EMBL" id="RSN67843.1"/>
    </source>
</evidence>
<protein>
    <submittedName>
        <fullName evidence="2">UDP-N-acetylglucosamine 2-epimerase (Non-hydrolyzing)</fullName>
        <ecNumber evidence="2">5.1.3.14</ecNumber>
    </submittedName>
</protein>
<dbReference type="EC" id="5.1.3.14" evidence="2"/>
<accession>A0A3R9QRC0</accession>
<organism evidence="2 3">
    <name type="scientific">Candidatus Korarchaeum cryptofilum</name>
    <dbReference type="NCBI Taxonomy" id="498846"/>
    <lineage>
        <taxon>Archaea</taxon>
        <taxon>Thermoproteota</taxon>
        <taxon>Candidatus Korarchaeia</taxon>
        <taxon>Candidatus Korarchaeales</taxon>
        <taxon>Candidatus Korarchaeaceae</taxon>
        <taxon>Candidatus Korarchaeum</taxon>
    </lineage>
</organism>
<dbReference type="Pfam" id="PF02350">
    <property type="entry name" value="Epimerase_2"/>
    <property type="match status" value="1"/>
</dbReference>
<dbReference type="SUPFAM" id="SSF53756">
    <property type="entry name" value="UDP-Glycosyltransferase/glycogen phosphorylase"/>
    <property type="match status" value="1"/>
</dbReference>